<dbReference type="AlphaFoldDB" id="A0A917PMA9"/>
<keyword evidence="1" id="KW-1133">Transmembrane helix</keyword>
<dbReference type="SMART" id="SM00327">
    <property type="entry name" value="VWA"/>
    <property type="match status" value="1"/>
</dbReference>
<keyword evidence="4" id="KW-1185">Reference proteome</keyword>
<dbReference type="Gene3D" id="3.40.50.410">
    <property type="entry name" value="von Willebrand factor, type A domain"/>
    <property type="match status" value="1"/>
</dbReference>
<gene>
    <name evidence="3" type="ORF">GCM10009304_07530</name>
</gene>
<dbReference type="PROSITE" id="PS50234">
    <property type="entry name" value="VWFA"/>
    <property type="match status" value="1"/>
</dbReference>
<dbReference type="PANTHER" id="PTHR22550:SF18">
    <property type="entry name" value="VWFA DOMAIN-CONTAINING PROTEIN"/>
    <property type="match status" value="1"/>
</dbReference>
<dbReference type="Pfam" id="PF00092">
    <property type="entry name" value="VWA"/>
    <property type="match status" value="1"/>
</dbReference>
<reference evidence="3" key="2">
    <citation type="submission" date="2020-09" db="EMBL/GenBank/DDBJ databases">
        <authorList>
            <person name="Sun Q."/>
            <person name="Ohkuma M."/>
        </authorList>
    </citation>
    <scope>NUCLEOTIDE SEQUENCE</scope>
    <source>
        <strain evidence="3">JCM 30078</strain>
    </source>
</reference>
<proteinExistence type="predicted"/>
<evidence type="ECO:0000313" key="4">
    <source>
        <dbReference type="Proteomes" id="UP000635983"/>
    </source>
</evidence>
<dbReference type="EMBL" id="BMPO01000002">
    <property type="protein sequence ID" value="GGJ84014.1"/>
    <property type="molecule type" value="Genomic_DNA"/>
</dbReference>
<reference evidence="3" key="1">
    <citation type="journal article" date="2014" name="Int. J. Syst. Evol. Microbiol.">
        <title>Complete genome sequence of Corynebacterium casei LMG S-19264T (=DSM 44701T), isolated from a smear-ripened cheese.</title>
        <authorList>
            <consortium name="US DOE Joint Genome Institute (JGI-PGF)"/>
            <person name="Walter F."/>
            <person name="Albersmeier A."/>
            <person name="Kalinowski J."/>
            <person name="Ruckert C."/>
        </authorList>
    </citation>
    <scope>NUCLEOTIDE SEQUENCE</scope>
    <source>
        <strain evidence="3">JCM 30078</strain>
    </source>
</reference>
<dbReference type="RefSeq" id="WP_188981829.1">
    <property type="nucleotide sequence ID" value="NZ_BMPO01000002.1"/>
</dbReference>
<dbReference type="InterPro" id="IPR036465">
    <property type="entry name" value="vWFA_dom_sf"/>
</dbReference>
<dbReference type="Proteomes" id="UP000635983">
    <property type="component" value="Unassembled WGS sequence"/>
</dbReference>
<organism evidence="3 4">
    <name type="scientific">Pseudomonas matsuisoli</name>
    <dbReference type="NCBI Taxonomy" id="1515666"/>
    <lineage>
        <taxon>Bacteria</taxon>
        <taxon>Pseudomonadati</taxon>
        <taxon>Pseudomonadota</taxon>
        <taxon>Gammaproteobacteria</taxon>
        <taxon>Pseudomonadales</taxon>
        <taxon>Pseudomonadaceae</taxon>
        <taxon>Pseudomonas</taxon>
    </lineage>
</organism>
<feature type="domain" description="VWFA" evidence="2">
    <location>
        <begin position="91"/>
        <end position="286"/>
    </location>
</feature>
<name>A0A917PMA9_9PSED</name>
<protein>
    <recommendedName>
        <fullName evidence="2">VWFA domain-containing protein</fullName>
    </recommendedName>
</protein>
<evidence type="ECO:0000259" key="2">
    <source>
        <dbReference type="PROSITE" id="PS50234"/>
    </source>
</evidence>
<dbReference type="SUPFAM" id="SSF53300">
    <property type="entry name" value="vWA-like"/>
    <property type="match status" value="1"/>
</dbReference>
<dbReference type="InterPro" id="IPR002035">
    <property type="entry name" value="VWF_A"/>
</dbReference>
<sequence length="333" mass="36581">MLEFAWPWAFLLAPLPWIMRRLLPPSKSREAALQVAFLDELQTLSGQSTTRVRPNWRSLTLPIVIWILLLIACARPEWPGDAQPQPISGRDVLLAVDVSGSMDYPDMEWEGQPASRLLLVKHLLGDFIDGREGDRLGLILFGSRAYLQAPLTFDRRTVRTWLDEALIGIAGNNTAIGDTIGLAVKRLRERPANSRVLVLVTDGAENGSSVPPATAAQLAADQQVKIYTIGIGSDSGAESPGLFGFTPGSDLDEALLRSIAEKTGGEYFRATDHLELAAIEEALDRLEPVQQASSETRFNEPLYPWPLGAAMVLTLVMAGWHTGLRVRQREITP</sequence>
<keyword evidence="1" id="KW-0472">Membrane</keyword>
<dbReference type="CDD" id="cd01467">
    <property type="entry name" value="vWA_BatA_type"/>
    <property type="match status" value="1"/>
</dbReference>
<evidence type="ECO:0000313" key="3">
    <source>
        <dbReference type="EMBL" id="GGJ84014.1"/>
    </source>
</evidence>
<dbReference type="PANTHER" id="PTHR22550">
    <property type="entry name" value="SPORE GERMINATION PROTEIN"/>
    <property type="match status" value="1"/>
</dbReference>
<keyword evidence="1" id="KW-0812">Transmembrane</keyword>
<evidence type="ECO:0000256" key="1">
    <source>
        <dbReference type="SAM" id="Phobius"/>
    </source>
</evidence>
<dbReference type="InterPro" id="IPR033881">
    <property type="entry name" value="vWA_BatA_type"/>
</dbReference>
<comment type="caution">
    <text evidence="3">The sequence shown here is derived from an EMBL/GenBank/DDBJ whole genome shotgun (WGS) entry which is preliminary data.</text>
</comment>
<dbReference type="InterPro" id="IPR050768">
    <property type="entry name" value="UPF0353/GerABKA_families"/>
</dbReference>
<feature type="transmembrane region" description="Helical" evidence="1">
    <location>
        <begin position="302"/>
        <end position="320"/>
    </location>
</feature>
<accession>A0A917PMA9</accession>